<protein>
    <recommendedName>
        <fullName evidence="2">VanZ-like domain-containing protein</fullName>
    </recommendedName>
</protein>
<gene>
    <name evidence="3" type="ORF">EJ419_03180</name>
</gene>
<comment type="caution">
    <text evidence="3">The sequence shown here is derived from an EMBL/GenBank/DDBJ whole genome shotgun (WGS) entry which is preliminary data.</text>
</comment>
<sequence length="123" mass="13949">MLVMFKSRGFSSVNLNPLDIINQIRDLPITVFINMLLFIPIGSCISIKSKSMTRSVLIFLLVILSCEFSQYIFHLGILDIVDIILNLCGFILGYLIIDYYKSCGWYIESSGNLFSIRKANPSI</sequence>
<dbReference type="InterPro" id="IPR006976">
    <property type="entry name" value="VanZ-like"/>
</dbReference>
<feature type="transmembrane region" description="Helical" evidence="1">
    <location>
        <begin position="57"/>
        <end position="77"/>
    </location>
</feature>
<proteinExistence type="predicted"/>
<feature type="domain" description="VanZ-like" evidence="2">
    <location>
        <begin position="11"/>
        <end position="97"/>
    </location>
</feature>
<evidence type="ECO:0000313" key="4">
    <source>
        <dbReference type="Proteomes" id="UP000291289"/>
    </source>
</evidence>
<evidence type="ECO:0000259" key="2">
    <source>
        <dbReference type="Pfam" id="PF04892"/>
    </source>
</evidence>
<name>A0A4R0QQA8_9BIFI</name>
<organism evidence="3 4">
    <name type="scientific">Alloscardovia theropitheci</name>
    <dbReference type="NCBI Taxonomy" id="2496842"/>
    <lineage>
        <taxon>Bacteria</taxon>
        <taxon>Bacillati</taxon>
        <taxon>Actinomycetota</taxon>
        <taxon>Actinomycetes</taxon>
        <taxon>Bifidobacteriales</taxon>
        <taxon>Bifidobacteriaceae</taxon>
        <taxon>Alloscardovia</taxon>
    </lineage>
</organism>
<reference evidence="3 4" key="1">
    <citation type="submission" date="2018-12" db="EMBL/GenBank/DDBJ databases">
        <title>Alloscrdovia theropitheci sp. nov: a novel taxon from the feces of the bleeding-herat monkey (Theropithecus geleda).</title>
        <authorList>
            <person name="Modesto M."/>
        </authorList>
    </citation>
    <scope>NUCLEOTIDE SEQUENCE [LARGE SCALE GENOMIC DNA]</scope>
    <source>
        <strain evidence="3 4">GLDI4/2</strain>
    </source>
</reference>
<accession>A0A4R0QQA8</accession>
<feature type="transmembrane region" description="Helical" evidence="1">
    <location>
        <begin position="27"/>
        <end position="45"/>
    </location>
</feature>
<evidence type="ECO:0000256" key="1">
    <source>
        <dbReference type="SAM" id="Phobius"/>
    </source>
</evidence>
<keyword evidence="1" id="KW-0812">Transmembrane</keyword>
<dbReference type="EMBL" id="RXLP01000015">
    <property type="protein sequence ID" value="TCD54492.1"/>
    <property type="molecule type" value="Genomic_DNA"/>
</dbReference>
<dbReference type="Pfam" id="PF04892">
    <property type="entry name" value="VanZ"/>
    <property type="match status" value="1"/>
</dbReference>
<dbReference type="AlphaFoldDB" id="A0A4R0QQA8"/>
<dbReference type="Proteomes" id="UP000291289">
    <property type="component" value="Unassembled WGS sequence"/>
</dbReference>
<keyword evidence="1" id="KW-0472">Membrane</keyword>
<dbReference type="OrthoDB" id="4822551at2"/>
<keyword evidence="4" id="KW-1185">Reference proteome</keyword>
<feature type="transmembrane region" description="Helical" evidence="1">
    <location>
        <begin position="83"/>
        <end position="100"/>
    </location>
</feature>
<keyword evidence="1" id="KW-1133">Transmembrane helix</keyword>
<evidence type="ECO:0000313" key="3">
    <source>
        <dbReference type="EMBL" id="TCD54492.1"/>
    </source>
</evidence>